<dbReference type="EMBL" id="CP002738">
    <property type="protein sequence ID" value="AEG00531.1"/>
    <property type="molecule type" value="Genomic_DNA"/>
</dbReference>
<sequence>MAFNLQQAISKIGTAEYSGVDGLIRLVNETSAVATNAAANATTLLYGGVVDKAGAAA</sequence>
<organism evidence="1 2">
    <name type="scientific">Methylomonas methanica (strain DSM 25384 / MC09)</name>
    <dbReference type="NCBI Taxonomy" id="857087"/>
    <lineage>
        <taxon>Bacteria</taxon>
        <taxon>Pseudomonadati</taxon>
        <taxon>Pseudomonadota</taxon>
        <taxon>Gammaproteobacteria</taxon>
        <taxon>Methylococcales</taxon>
        <taxon>Methylococcaceae</taxon>
        <taxon>Methylomonas</taxon>
    </lineage>
</organism>
<dbReference type="KEGG" id="mmt:Metme_2126"/>
<dbReference type="HOGENOM" id="CLU_2991536_0_0_6"/>
<proteinExistence type="predicted"/>
<name>G0A6R0_METMM</name>
<dbReference type="Proteomes" id="UP000008888">
    <property type="component" value="Chromosome"/>
</dbReference>
<gene>
    <name evidence="1" type="ordered locus">Metme_2126</name>
</gene>
<evidence type="ECO:0000313" key="2">
    <source>
        <dbReference type="Proteomes" id="UP000008888"/>
    </source>
</evidence>
<accession>G0A6R0</accession>
<dbReference type="RefSeq" id="WP_013818775.1">
    <property type="nucleotide sequence ID" value="NC_015572.1"/>
</dbReference>
<reference evidence="1 2" key="1">
    <citation type="journal article" date="2011" name="J. Bacteriol.">
        <title>Complete Genome Sequence of the Aerobic Marine Methanotroph Methylomonas methanica MC09.</title>
        <authorList>
            <person name="Boden R."/>
            <person name="Cunliffe M."/>
            <person name="Scanlan J."/>
            <person name="Moussard H."/>
            <person name="Kits K.D."/>
            <person name="Klotz M.G."/>
            <person name="Jetten M.S."/>
            <person name="Vuilleumier S."/>
            <person name="Han J."/>
            <person name="Peters L."/>
            <person name="Mikhailova N."/>
            <person name="Teshima H."/>
            <person name="Tapia R."/>
            <person name="Kyrpides N."/>
            <person name="Ivanova N."/>
            <person name="Pagani I."/>
            <person name="Cheng J.F."/>
            <person name="Goodwin L."/>
            <person name="Han C."/>
            <person name="Hauser L."/>
            <person name="Land M.L."/>
            <person name="Lapidus A."/>
            <person name="Lucas S."/>
            <person name="Pitluck S."/>
            <person name="Woyke T."/>
            <person name="Stein L."/>
            <person name="Murrell J.C."/>
        </authorList>
    </citation>
    <scope>NUCLEOTIDE SEQUENCE [LARGE SCALE GENOMIC DNA]</scope>
    <source>
        <strain evidence="1 2">MC09</strain>
    </source>
</reference>
<dbReference type="AlphaFoldDB" id="G0A6R0"/>
<evidence type="ECO:0000313" key="1">
    <source>
        <dbReference type="EMBL" id="AEG00531.1"/>
    </source>
</evidence>
<keyword evidence="2" id="KW-1185">Reference proteome</keyword>
<protein>
    <submittedName>
        <fullName evidence="1">Uncharacterized protein</fullName>
    </submittedName>
</protein>
<reference key="2">
    <citation type="submission" date="2011-05" db="EMBL/GenBank/DDBJ databases">
        <title>Complete genome sequence of the aerobic marine methanotroph Methylomonas methanica MC09.</title>
        <authorList>
            <person name="Boden R."/>
            <person name="Cunliffe M."/>
            <person name="Scanlan J."/>
            <person name="Moussard H."/>
            <person name="Kits K.D."/>
            <person name="Klotz M."/>
            <person name="Jetten M."/>
            <person name="Vuilleumier S."/>
            <person name="Han J."/>
            <person name="Peters L."/>
            <person name="Mikhailova N."/>
            <person name="Teshima H."/>
            <person name="Tapia R."/>
            <person name="Kyrpides N."/>
            <person name="Ivanova N."/>
            <person name="Pagani I."/>
            <person name="Cheng J.-F."/>
            <person name="Goodwin L."/>
            <person name="Han C."/>
            <person name="Hauser L."/>
            <person name="Land M."/>
            <person name="Lapidus A."/>
            <person name="Lucas S."/>
            <person name="Pitluck S."/>
            <person name="Woyke T."/>
            <person name="Stein L.Y."/>
            <person name="Murrell C."/>
        </authorList>
    </citation>
    <scope>NUCLEOTIDE SEQUENCE</scope>
    <source>
        <strain>MC09</strain>
    </source>
</reference>
<reference evidence="2" key="3">
    <citation type="submission" date="2011-05" db="EMBL/GenBank/DDBJ databases">
        <title>Complete sequence of Methylomonas methanica MC09.</title>
        <authorList>
            <consortium name="US DOE Joint Genome Institute"/>
            <person name="Lucas S."/>
            <person name="Han J."/>
            <person name="Lapidus A."/>
            <person name="Cheng J.-F."/>
            <person name="Goodwin L."/>
            <person name="Pitluck S."/>
            <person name="Peters L."/>
            <person name="Mikhailova N."/>
            <person name="Teshima H."/>
            <person name="Han C."/>
            <person name="Tapia R."/>
            <person name="Land M."/>
            <person name="Hauser L."/>
            <person name="Kyrpides N."/>
            <person name="Ivanova N."/>
            <person name="Pagani I."/>
            <person name="Stein L."/>
            <person name="Woyke T."/>
        </authorList>
    </citation>
    <scope>NUCLEOTIDE SEQUENCE [LARGE SCALE GENOMIC DNA]</scope>
    <source>
        <strain evidence="2">MC09</strain>
    </source>
</reference>